<evidence type="ECO:0000256" key="1">
    <source>
        <dbReference type="ARBA" id="ARBA00023015"/>
    </source>
</evidence>
<organism evidence="6 7">
    <name type="scientific">Albidovulum litorale</name>
    <dbReference type="NCBI Taxonomy" id="2984134"/>
    <lineage>
        <taxon>Bacteria</taxon>
        <taxon>Pseudomonadati</taxon>
        <taxon>Pseudomonadota</taxon>
        <taxon>Alphaproteobacteria</taxon>
        <taxon>Rhodobacterales</taxon>
        <taxon>Paracoccaceae</taxon>
        <taxon>Albidovulum</taxon>
    </lineage>
</organism>
<dbReference type="PROSITE" id="PS00622">
    <property type="entry name" value="HTH_LUXR_1"/>
    <property type="match status" value="1"/>
</dbReference>
<dbReference type="InterPro" id="IPR003018">
    <property type="entry name" value="GAF"/>
</dbReference>
<dbReference type="Gene3D" id="3.30.450.40">
    <property type="match status" value="1"/>
</dbReference>
<dbReference type="InterPro" id="IPR000792">
    <property type="entry name" value="Tscrpt_reg_LuxR_C"/>
</dbReference>
<evidence type="ECO:0000259" key="5">
    <source>
        <dbReference type="PROSITE" id="PS50043"/>
    </source>
</evidence>
<name>A0ABT2ZPT5_9RHOB</name>
<dbReference type="SMART" id="SM00065">
    <property type="entry name" value="GAF"/>
    <property type="match status" value="1"/>
</dbReference>
<evidence type="ECO:0000256" key="3">
    <source>
        <dbReference type="ARBA" id="ARBA00023163"/>
    </source>
</evidence>
<evidence type="ECO:0000313" key="6">
    <source>
        <dbReference type="EMBL" id="MCV2873167.1"/>
    </source>
</evidence>
<dbReference type="SUPFAM" id="SSF55781">
    <property type="entry name" value="GAF domain-like"/>
    <property type="match status" value="1"/>
</dbReference>
<dbReference type="Pfam" id="PF00196">
    <property type="entry name" value="GerE"/>
    <property type="match status" value="1"/>
</dbReference>
<dbReference type="CDD" id="cd06170">
    <property type="entry name" value="LuxR_C_like"/>
    <property type="match status" value="1"/>
</dbReference>
<feature type="coiled-coil region" evidence="4">
    <location>
        <begin position="150"/>
        <end position="202"/>
    </location>
</feature>
<reference evidence="6 7" key="1">
    <citation type="submission" date="2022-10" db="EMBL/GenBank/DDBJ databases">
        <title>Defluviimonas sp. nov., isolated from ocean surface sediments.</title>
        <authorList>
            <person name="He W."/>
            <person name="Wang L."/>
            <person name="Zhang D.-F."/>
        </authorList>
    </citation>
    <scope>NUCLEOTIDE SEQUENCE [LARGE SCALE GENOMIC DNA]</scope>
    <source>
        <strain evidence="6 7">WL0050</strain>
    </source>
</reference>
<dbReference type="PANTHER" id="PTHR44688:SF16">
    <property type="entry name" value="DNA-BINDING TRANSCRIPTIONAL ACTIVATOR DEVR_DOSR"/>
    <property type="match status" value="1"/>
</dbReference>
<dbReference type="InterPro" id="IPR036388">
    <property type="entry name" value="WH-like_DNA-bd_sf"/>
</dbReference>
<gene>
    <name evidence="6" type="ORF">OEZ71_12765</name>
</gene>
<dbReference type="SUPFAM" id="SSF46894">
    <property type="entry name" value="C-terminal effector domain of the bipartite response regulators"/>
    <property type="match status" value="1"/>
</dbReference>
<dbReference type="EMBL" id="JAOWKZ010000003">
    <property type="protein sequence ID" value="MCV2873167.1"/>
    <property type="molecule type" value="Genomic_DNA"/>
</dbReference>
<dbReference type="RefSeq" id="WP_263740378.1">
    <property type="nucleotide sequence ID" value="NZ_JAOWKZ010000003.1"/>
</dbReference>
<keyword evidence="3" id="KW-0804">Transcription</keyword>
<keyword evidence="7" id="KW-1185">Reference proteome</keyword>
<dbReference type="Pfam" id="PF01590">
    <property type="entry name" value="GAF"/>
    <property type="match status" value="1"/>
</dbReference>
<keyword evidence="1" id="KW-0805">Transcription regulation</keyword>
<comment type="caution">
    <text evidence="6">The sequence shown here is derived from an EMBL/GenBank/DDBJ whole genome shotgun (WGS) entry which is preliminary data.</text>
</comment>
<dbReference type="PRINTS" id="PR00038">
    <property type="entry name" value="HTHLUXR"/>
</dbReference>
<dbReference type="PANTHER" id="PTHR44688">
    <property type="entry name" value="DNA-BINDING TRANSCRIPTIONAL ACTIVATOR DEVR_DOSR"/>
    <property type="match status" value="1"/>
</dbReference>
<evidence type="ECO:0000313" key="7">
    <source>
        <dbReference type="Proteomes" id="UP001652564"/>
    </source>
</evidence>
<dbReference type="InterPro" id="IPR029016">
    <property type="entry name" value="GAF-like_dom_sf"/>
</dbReference>
<dbReference type="PROSITE" id="PS50043">
    <property type="entry name" value="HTH_LUXR_2"/>
    <property type="match status" value="1"/>
</dbReference>
<proteinExistence type="predicted"/>
<accession>A0ABT2ZPT5</accession>
<sequence>MFQSKPRIPNETLANWQRIVDLISRLTDVPASLVMQTDAPDHSVFVTSRGPENPYEVGRKFTLNERLYCYGVLKNDGELVVEDATCDPVWADNDDMEHGMRFYVGYPLKWPDGDVFGTICVLDRRRNRKALMFRDGLMEFARVIEADLQLLSEIEERKRLEAALQTALDQMEQRVEERTADLEEANTALRVLLNNVEMSRDEYDAKVLGQIKGLVLPHLGKLRSRLKADAAASAYLEIIDENLRAISASMSNRLTTMFETLTPSEQEIAQLIIHGQTTKDIARTLSREPSTVEFHRNNIRKKLGLQRSGQNLRSMLRSMQ</sequence>
<evidence type="ECO:0000256" key="4">
    <source>
        <dbReference type="SAM" id="Coils"/>
    </source>
</evidence>
<feature type="domain" description="HTH luxR-type" evidence="5">
    <location>
        <begin position="254"/>
        <end position="319"/>
    </location>
</feature>
<dbReference type="Gene3D" id="1.10.10.10">
    <property type="entry name" value="Winged helix-like DNA-binding domain superfamily/Winged helix DNA-binding domain"/>
    <property type="match status" value="1"/>
</dbReference>
<keyword evidence="4" id="KW-0175">Coiled coil</keyword>
<dbReference type="SMART" id="SM00421">
    <property type="entry name" value="HTH_LUXR"/>
    <property type="match status" value="1"/>
</dbReference>
<keyword evidence="2" id="KW-0238">DNA-binding</keyword>
<dbReference type="InterPro" id="IPR016032">
    <property type="entry name" value="Sig_transdc_resp-reg_C-effctor"/>
</dbReference>
<evidence type="ECO:0000256" key="2">
    <source>
        <dbReference type="ARBA" id="ARBA00023125"/>
    </source>
</evidence>
<protein>
    <submittedName>
        <fullName evidence="6">LuxR C-terminal-related transcriptional regulator</fullName>
    </submittedName>
</protein>
<dbReference type="Proteomes" id="UP001652564">
    <property type="component" value="Unassembled WGS sequence"/>
</dbReference>